<feature type="non-terminal residue" evidence="1">
    <location>
        <position position="1"/>
    </location>
</feature>
<evidence type="ECO:0000313" key="1">
    <source>
        <dbReference type="EMBL" id="GAG05522.1"/>
    </source>
</evidence>
<accession>X0V296</accession>
<dbReference type="EMBL" id="BARS01025559">
    <property type="protein sequence ID" value="GAG05522.1"/>
    <property type="molecule type" value="Genomic_DNA"/>
</dbReference>
<proteinExistence type="predicted"/>
<comment type="caution">
    <text evidence="1">The sequence shown here is derived from an EMBL/GenBank/DDBJ whole genome shotgun (WGS) entry which is preliminary data.</text>
</comment>
<protein>
    <submittedName>
        <fullName evidence="1">Uncharacterized protein</fullName>
    </submittedName>
</protein>
<sequence length="29" mass="3222">QGIHLMPIGWESITPVILERAGLLPRPQV</sequence>
<dbReference type="AlphaFoldDB" id="X0V296"/>
<name>X0V296_9ZZZZ</name>
<gene>
    <name evidence="1" type="ORF">S01H1_40370</name>
</gene>
<reference evidence="1" key="1">
    <citation type="journal article" date="2014" name="Front. Microbiol.">
        <title>High frequency of phylogenetically diverse reductive dehalogenase-homologous genes in deep subseafloor sedimentary metagenomes.</title>
        <authorList>
            <person name="Kawai M."/>
            <person name="Futagami T."/>
            <person name="Toyoda A."/>
            <person name="Takaki Y."/>
            <person name="Nishi S."/>
            <person name="Hori S."/>
            <person name="Arai W."/>
            <person name="Tsubouchi T."/>
            <person name="Morono Y."/>
            <person name="Uchiyama I."/>
            <person name="Ito T."/>
            <person name="Fujiyama A."/>
            <person name="Inagaki F."/>
            <person name="Takami H."/>
        </authorList>
    </citation>
    <scope>NUCLEOTIDE SEQUENCE</scope>
    <source>
        <strain evidence="1">Expedition CK06-06</strain>
    </source>
</reference>
<organism evidence="1">
    <name type="scientific">marine sediment metagenome</name>
    <dbReference type="NCBI Taxonomy" id="412755"/>
    <lineage>
        <taxon>unclassified sequences</taxon>
        <taxon>metagenomes</taxon>
        <taxon>ecological metagenomes</taxon>
    </lineage>
</organism>